<dbReference type="AlphaFoldDB" id="A0A6G1GDM8"/>
<dbReference type="InterPro" id="IPR055217">
    <property type="entry name" value="TPR_EMC2"/>
</dbReference>
<name>A0A6G1GDM8_9PEZI</name>
<proteinExistence type="inferred from homology"/>
<dbReference type="PROSITE" id="PS50005">
    <property type="entry name" value="TPR"/>
    <property type="match status" value="1"/>
</dbReference>
<keyword evidence="2 3" id="KW-0802">TPR repeat</keyword>
<keyword evidence="1" id="KW-0677">Repeat</keyword>
<dbReference type="InterPro" id="IPR011990">
    <property type="entry name" value="TPR-like_helical_dom_sf"/>
</dbReference>
<dbReference type="GeneID" id="54417537"/>
<feature type="domain" description="EMC2 TPR-like" evidence="5">
    <location>
        <begin position="114"/>
        <end position="206"/>
    </location>
</feature>
<dbReference type="EMBL" id="ML975151">
    <property type="protein sequence ID" value="KAF1815969.1"/>
    <property type="molecule type" value="Genomic_DNA"/>
</dbReference>
<organism evidence="6">
    <name type="scientific">Eremomyces bilateralis CBS 781.70</name>
    <dbReference type="NCBI Taxonomy" id="1392243"/>
    <lineage>
        <taxon>Eukaryota</taxon>
        <taxon>Fungi</taxon>
        <taxon>Dikarya</taxon>
        <taxon>Ascomycota</taxon>
        <taxon>Pezizomycotina</taxon>
        <taxon>Dothideomycetes</taxon>
        <taxon>Dothideomycetes incertae sedis</taxon>
        <taxon>Eremomycetales</taxon>
        <taxon>Eremomycetaceae</taxon>
        <taxon>Eremomyces</taxon>
    </lineage>
</organism>
<evidence type="ECO:0000259" key="5">
    <source>
        <dbReference type="Pfam" id="PF22890"/>
    </source>
</evidence>
<evidence type="ECO:0000313" key="6">
    <source>
        <dbReference type="EMBL" id="KAF1815969.1"/>
    </source>
</evidence>
<protein>
    <recommendedName>
        <fullName evidence="4">ER membrane protein complex subunit 2</fullName>
    </recommendedName>
</protein>
<comment type="subunit">
    <text evidence="4">Component of the ER membrane protein complex (EMC).</text>
</comment>
<sequence>MSTELLNPSSSGRPETALRISQQAPDVLKRTAKTSLPFPLSVLFSSEKQETWVELENLLVACLRTGDDKSARLCLDRLTSRFGEQNERILALRGLYEEAIAQDGKAVNAILTTYYDNLLAEDPTNMPIRKRRIALLKSMSKTGDAIAGLVELLVTSPIDAESWAELADLYFSQNLFPQAIYCLEEVLLIVPNAWNMHARLGEVLFLSAESNSNARDAALKDLSNSLKRFCRSIELCDNYLRAFYGLKMVSSKLISLLEVETKTVSKDKTGELSVPDKATVESLNELATSKLVEILRKGSSGEHGWDGYEDAELVAIQALLDQTSQKVER</sequence>
<reference evidence="8" key="3">
    <citation type="submission" date="2025-04" db="UniProtKB">
        <authorList>
            <consortium name="RefSeq"/>
        </authorList>
    </citation>
    <scope>IDENTIFICATION</scope>
    <source>
        <strain evidence="8">CBS 781.70</strain>
    </source>
</reference>
<keyword evidence="4" id="KW-0256">Endoplasmic reticulum</keyword>
<evidence type="ECO:0000256" key="4">
    <source>
        <dbReference type="RuleBase" id="RU367091"/>
    </source>
</evidence>
<evidence type="ECO:0000256" key="2">
    <source>
        <dbReference type="ARBA" id="ARBA00022803"/>
    </source>
</evidence>
<dbReference type="GO" id="GO:0072546">
    <property type="term" value="C:EMC complex"/>
    <property type="evidence" value="ECO:0007669"/>
    <property type="project" value="UniProtKB-UniRule"/>
</dbReference>
<dbReference type="PANTHER" id="PTHR12760">
    <property type="entry name" value="TETRATRICOPEPTIDE REPEAT PROTEIN"/>
    <property type="match status" value="1"/>
</dbReference>
<evidence type="ECO:0000256" key="3">
    <source>
        <dbReference type="PROSITE-ProRule" id="PRU00339"/>
    </source>
</evidence>
<dbReference type="OrthoDB" id="124397at2759"/>
<dbReference type="InterPro" id="IPR039856">
    <property type="entry name" value="EMC2-like"/>
</dbReference>
<reference evidence="8" key="2">
    <citation type="submission" date="2020-04" db="EMBL/GenBank/DDBJ databases">
        <authorList>
            <consortium name="NCBI Genome Project"/>
        </authorList>
    </citation>
    <scope>NUCLEOTIDE SEQUENCE</scope>
    <source>
        <strain evidence="8">CBS 781.70</strain>
    </source>
</reference>
<dbReference type="Pfam" id="PF22890">
    <property type="entry name" value="TPR_EMC2"/>
    <property type="match status" value="1"/>
</dbReference>
<dbReference type="InterPro" id="IPR019734">
    <property type="entry name" value="TPR_rpt"/>
</dbReference>
<evidence type="ECO:0000313" key="7">
    <source>
        <dbReference type="Proteomes" id="UP000504638"/>
    </source>
</evidence>
<dbReference type="RefSeq" id="XP_033537600.1">
    <property type="nucleotide sequence ID" value="XM_033676967.1"/>
</dbReference>
<evidence type="ECO:0000313" key="8">
    <source>
        <dbReference type="RefSeq" id="XP_033537600.1"/>
    </source>
</evidence>
<dbReference type="Proteomes" id="UP000504638">
    <property type="component" value="Unplaced"/>
</dbReference>
<dbReference type="SUPFAM" id="SSF48452">
    <property type="entry name" value="TPR-like"/>
    <property type="match status" value="1"/>
</dbReference>
<keyword evidence="7" id="KW-1185">Reference proteome</keyword>
<evidence type="ECO:0000256" key="1">
    <source>
        <dbReference type="ARBA" id="ARBA00022737"/>
    </source>
</evidence>
<comment type="subcellular location">
    <subcellularLocation>
        <location evidence="4">Endoplasmic reticulum membrane</location>
        <topology evidence="4">Peripheral membrane protein</topology>
        <orientation evidence="4">Cytoplasmic side</orientation>
    </subcellularLocation>
</comment>
<dbReference type="Gene3D" id="1.25.40.10">
    <property type="entry name" value="Tetratricopeptide repeat domain"/>
    <property type="match status" value="1"/>
</dbReference>
<accession>A0A6G1GDM8</accession>
<comment type="function">
    <text evidence="4">Part of the endoplasmic reticulum membrane protein complex (EMC) that enables the energy-independent insertion into endoplasmic reticulum membranes of newly synthesized membrane proteins.</text>
</comment>
<dbReference type="FunFam" id="1.25.40.10:FF:001208">
    <property type="entry name" value="Tetratricopeptide repeat domain-containing protein"/>
    <property type="match status" value="1"/>
</dbReference>
<comment type="similarity">
    <text evidence="4">Belongs to the EMC2 family.</text>
</comment>
<gene>
    <name evidence="6 8" type="ORF">P152DRAFT_411307</name>
</gene>
<feature type="repeat" description="TPR" evidence="3">
    <location>
        <begin position="160"/>
        <end position="193"/>
    </location>
</feature>
<reference evidence="6 8" key="1">
    <citation type="submission" date="2020-01" db="EMBL/GenBank/DDBJ databases">
        <authorList>
            <consortium name="DOE Joint Genome Institute"/>
            <person name="Haridas S."/>
            <person name="Albert R."/>
            <person name="Binder M."/>
            <person name="Bloem J."/>
            <person name="Labutti K."/>
            <person name="Salamov A."/>
            <person name="Andreopoulos B."/>
            <person name="Baker S.E."/>
            <person name="Barry K."/>
            <person name="Bills G."/>
            <person name="Bluhm B.H."/>
            <person name="Cannon C."/>
            <person name="Castanera R."/>
            <person name="Culley D.E."/>
            <person name="Daum C."/>
            <person name="Ezra D."/>
            <person name="Gonzalez J.B."/>
            <person name="Henrissat B."/>
            <person name="Kuo A."/>
            <person name="Liang C."/>
            <person name="Lipzen A."/>
            <person name="Lutzoni F."/>
            <person name="Magnuson J."/>
            <person name="Mondo S."/>
            <person name="Nolan M."/>
            <person name="Ohm R."/>
            <person name="Pangilinan J."/>
            <person name="Park H.-J."/>
            <person name="Ramirez L."/>
            <person name="Alfaro M."/>
            <person name="Sun H."/>
            <person name="Tritt A."/>
            <person name="Yoshinaga Y."/>
            <person name="Zwiers L.-H."/>
            <person name="Turgeon B.G."/>
            <person name="Goodwin S.B."/>
            <person name="Spatafora J.W."/>
            <person name="Crous P.W."/>
            <person name="Grigoriev I.V."/>
        </authorList>
    </citation>
    <scope>NUCLEOTIDE SEQUENCE</scope>
    <source>
        <strain evidence="6 8">CBS 781.70</strain>
    </source>
</reference>
<keyword evidence="4" id="KW-0472">Membrane</keyword>